<gene>
    <name evidence="2" type="ORF">PILCRDRAFT_2029</name>
</gene>
<reference evidence="3" key="2">
    <citation type="submission" date="2015-01" db="EMBL/GenBank/DDBJ databases">
        <title>Evolutionary Origins and Diversification of the Mycorrhizal Mutualists.</title>
        <authorList>
            <consortium name="DOE Joint Genome Institute"/>
            <consortium name="Mycorrhizal Genomics Consortium"/>
            <person name="Kohler A."/>
            <person name="Kuo A."/>
            <person name="Nagy L.G."/>
            <person name="Floudas D."/>
            <person name="Copeland A."/>
            <person name="Barry K.W."/>
            <person name="Cichocki N."/>
            <person name="Veneault-Fourrey C."/>
            <person name="LaButti K."/>
            <person name="Lindquist E.A."/>
            <person name="Lipzen A."/>
            <person name="Lundell T."/>
            <person name="Morin E."/>
            <person name="Murat C."/>
            <person name="Riley R."/>
            <person name="Ohm R."/>
            <person name="Sun H."/>
            <person name="Tunlid A."/>
            <person name="Henrissat B."/>
            <person name="Grigoriev I.V."/>
            <person name="Hibbett D.S."/>
            <person name="Martin F."/>
        </authorList>
    </citation>
    <scope>NUCLEOTIDE SEQUENCE [LARGE SCALE GENOMIC DNA]</scope>
    <source>
        <strain evidence="3">F 1598</strain>
    </source>
</reference>
<organism evidence="2 3">
    <name type="scientific">Piloderma croceum (strain F 1598)</name>
    <dbReference type="NCBI Taxonomy" id="765440"/>
    <lineage>
        <taxon>Eukaryota</taxon>
        <taxon>Fungi</taxon>
        <taxon>Dikarya</taxon>
        <taxon>Basidiomycota</taxon>
        <taxon>Agaricomycotina</taxon>
        <taxon>Agaricomycetes</taxon>
        <taxon>Agaricomycetidae</taxon>
        <taxon>Atheliales</taxon>
        <taxon>Atheliaceae</taxon>
        <taxon>Piloderma</taxon>
    </lineage>
</organism>
<dbReference type="EMBL" id="KN832974">
    <property type="protein sequence ID" value="KIM89721.1"/>
    <property type="molecule type" value="Genomic_DNA"/>
</dbReference>
<dbReference type="Proteomes" id="UP000054166">
    <property type="component" value="Unassembled WGS sequence"/>
</dbReference>
<sequence length="685" mass="76507">MSSPHSTLTSQLVFSLKRTRKASLTAIYDLNDIGRPSDKRIGGNAVICGGSIAGLLTARVCADHFSKVIIVDPEAWLVTEEGMRDHHRQQGSDYMASRKRSRVPQYTSMHLYQPFSLMALRKLFPNFDRELEGCGFLDSGDPGLRISGIPVLFPTGIPQTIWMTRPAYETLLRRLVLSTCSNVEFITGSVTSLQPASTSWESVAYVSFRTASDAETLQVPAALVVDCTGPARGGLRWFQDTEVEKRACAPGSLPFSELKVSYDPKMFYTTFEFKILPAMKDKLGYLVDFQSPSNLFACFPNIGKGNKMFNIALRDNDHLQILCGAWDVHQKICTVSDIRDHMSDIVTDRPLPSWIFQLLDILETNDVHASYSHLRVPASAYVRYHRFVNLPSNFIAIGDSVLFLNPINAQGCSKACVEAVSLDALLRKCPSGMSLPSNFGRDFFACQEKRTGRLWESAKKDDYGWQTTSPSKGETLAHGKLSRAVGKWIIELMQNDEASARVMWLVDGWLEPPTELESPVILLKPRPFAFTEMPTKRGRSNSPQSNPRTVYVVLKRSSAYGPRGDEHEVSCESVHTTLAAANKAAKFVFEIDEDEDVAEEDGWTSWEDLDGTRVQTDSEGKVRVIQVFDTQGEDLAWVEKKTIDEGDETEESEDDEEEDDMEERQAKRLKAGGNSSNSVIDLTED</sequence>
<reference evidence="2 3" key="1">
    <citation type="submission" date="2014-04" db="EMBL/GenBank/DDBJ databases">
        <authorList>
            <consortium name="DOE Joint Genome Institute"/>
            <person name="Kuo A."/>
            <person name="Tarkka M."/>
            <person name="Buscot F."/>
            <person name="Kohler A."/>
            <person name="Nagy L.G."/>
            <person name="Floudas D."/>
            <person name="Copeland A."/>
            <person name="Barry K.W."/>
            <person name="Cichocki N."/>
            <person name="Veneault-Fourrey C."/>
            <person name="LaButti K."/>
            <person name="Lindquist E.A."/>
            <person name="Lipzen A."/>
            <person name="Lundell T."/>
            <person name="Morin E."/>
            <person name="Murat C."/>
            <person name="Sun H."/>
            <person name="Tunlid A."/>
            <person name="Henrissat B."/>
            <person name="Grigoriev I.V."/>
            <person name="Hibbett D.S."/>
            <person name="Martin F."/>
            <person name="Nordberg H.P."/>
            <person name="Cantor M.N."/>
            <person name="Hua S.X."/>
        </authorList>
    </citation>
    <scope>NUCLEOTIDE SEQUENCE [LARGE SCALE GENOMIC DNA]</scope>
    <source>
        <strain evidence="2 3">F 1598</strain>
    </source>
</reference>
<feature type="compositionally biased region" description="Acidic residues" evidence="1">
    <location>
        <begin position="645"/>
        <end position="662"/>
    </location>
</feature>
<dbReference type="OrthoDB" id="10051892at2759"/>
<evidence type="ECO:0000256" key="1">
    <source>
        <dbReference type="SAM" id="MobiDB-lite"/>
    </source>
</evidence>
<evidence type="ECO:0000313" key="2">
    <source>
        <dbReference type="EMBL" id="KIM89721.1"/>
    </source>
</evidence>
<feature type="compositionally biased region" description="Polar residues" evidence="1">
    <location>
        <begin position="673"/>
        <end position="685"/>
    </location>
</feature>
<keyword evidence="3" id="KW-1185">Reference proteome</keyword>
<protein>
    <recommendedName>
        <fullName evidence="4">FAD-binding domain-containing protein</fullName>
    </recommendedName>
</protein>
<dbReference type="SUPFAM" id="SSF51905">
    <property type="entry name" value="FAD/NAD(P)-binding domain"/>
    <property type="match status" value="1"/>
</dbReference>
<proteinExistence type="predicted"/>
<dbReference type="InterPro" id="IPR036188">
    <property type="entry name" value="FAD/NAD-bd_sf"/>
</dbReference>
<dbReference type="InParanoid" id="A0A0C3GGF8"/>
<feature type="region of interest" description="Disordered" evidence="1">
    <location>
        <begin position="638"/>
        <end position="685"/>
    </location>
</feature>
<dbReference type="AlphaFoldDB" id="A0A0C3GGF8"/>
<accession>A0A0C3GGF8</accession>
<evidence type="ECO:0000313" key="3">
    <source>
        <dbReference type="Proteomes" id="UP000054166"/>
    </source>
</evidence>
<dbReference type="HOGENOM" id="CLU_025587_1_0_1"/>
<name>A0A0C3GGF8_PILCF</name>
<evidence type="ECO:0008006" key="4">
    <source>
        <dbReference type="Google" id="ProtNLM"/>
    </source>
</evidence>